<comment type="caution">
    <text evidence="1">The sequence shown here is derived from an EMBL/GenBank/DDBJ whole genome shotgun (WGS) entry which is preliminary data.</text>
</comment>
<organism evidence="1 2">
    <name type="scientific">Novosphingobium mangrovi</name>
    <name type="common">ex Huang et al. 2023</name>
    <dbReference type="NCBI Taxonomy" id="2976432"/>
    <lineage>
        <taxon>Bacteria</taxon>
        <taxon>Pseudomonadati</taxon>
        <taxon>Pseudomonadota</taxon>
        <taxon>Alphaproteobacteria</taxon>
        <taxon>Sphingomonadales</taxon>
        <taxon>Sphingomonadaceae</taxon>
        <taxon>Novosphingobium</taxon>
    </lineage>
</organism>
<dbReference type="RefSeq" id="WP_260045939.1">
    <property type="nucleotide sequence ID" value="NZ_JANZXA010000005.1"/>
</dbReference>
<keyword evidence="2" id="KW-1185">Reference proteome</keyword>
<protein>
    <submittedName>
        <fullName evidence="1">Uncharacterized protein</fullName>
    </submittedName>
</protein>
<dbReference type="Proteomes" id="UP001165583">
    <property type="component" value="Unassembled WGS sequence"/>
</dbReference>
<gene>
    <name evidence="1" type="ORF">NZK81_09785</name>
</gene>
<evidence type="ECO:0000313" key="2">
    <source>
        <dbReference type="Proteomes" id="UP001165583"/>
    </source>
</evidence>
<sequence>MQESLPDALRRIEGLSFDDKGRYKLDATGVRYSVYPDSVAYPLRLRFGKIRRDTLPQIERAGKLNTLELDEDAGIIDLSHVVIFEDGFVAAEWNPDGPKLATLGNYIFEKGKINSPPRFLNLLERDIVEVLSSLASVRVLEIDLPPDAVALAREADENLAAAIEATAALGATKKTAFTLTADKPAHPLRDLAVRLATLVKGRPQDRALLNGLSVKGYSEGSRRARYIDVLESKLMTAEIFPKNSSRSRSLKSKDAYQILEAVYEQNIDRLRIAASSSDFI</sequence>
<dbReference type="EMBL" id="JANZXA010000005">
    <property type="protein sequence ID" value="MCT2399840.1"/>
    <property type="molecule type" value="Genomic_DNA"/>
</dbReference>
<reference evidence="1" key="1">
    <citation type="submission" date="2022-09" db="EMBL/GenBank/DDBJ databases">
        <title>Novosphingobium sp. Nov., a polycyclic aromatic hydrocarbon-degrading bacterium isolated form mangrove sediments in HongKong.</title>
        <authorList>
            <person name="Hu Z."/>
        </authorList>
    </citation>
    <scope>NUCLEOTIDE SEQUENCE</scope>
    <source>
        <strain evidence="1">HK4-1</strain>
    </source>
</reference>
<accession>A0ABT2I4T6</accession>
<proteinExistence type="predicted"/>
<evidence type="ECO:0000313" key="1">
    <source>
        <dbReference type="EMBL" id="MCT2399840.1"/>
    </source>
</evidence>
<name>A0ABT2I4T6_9SPHN</name>